<organism evidence="1 2">
    <name type="scientific">Forsythia ovata</name>
    <dbReference type="NCBI Taxonomy" id="205694"/>
    <lineage>
        <taxon>Eukaryota</taxon>
        <taxon>Viridiplantae</taxon>
        <taxon>Streptophyta</taxon>
        <taxon>Embryophyta</taxon>
        <taxon>Tracheophyta</taxon>
        <taxon>Spermatophyta</taxon>
        <taxon>Magnoliopsida</taxon>
        <taxon>eudicotyledons</taxon>
        <taxon>Gunneridae</taxon>
        <taxon>Pentapetalae</taxon>
        <taxon>asterids</taxon>
        <taxon>lamiids</taxon>
        <taxon>Lamiales</taxon>
        <taxon>Oleaceae</taxon>
        <taxon>Forsythieae</taxon>
        <taxon>Forsythia</taxon>
    </lineage>
</organism>
<dbReference type="AlphaFoldDB" id="A0ABD1P1E1"/>
<protein>
    <submittedName>
        <fullName evidence="1">Glycine-rich protein</fullName>
    </submittedName>
</protein>
<evidence type="ECO:0000313" key="2">
    <source>
        <dbReference type="Proteomes" id="UP001604277"/>
    </source>
</evidence>
<sequence>MPGYITLCIDCGYCLCLDPGLGLLVFQFSLYPLVEKIIGPIMVSRIAETPLPKSHRSIPQRFKVMLSIPSPPNRYLNPDLLICRVEDILVEGFIEGSVVHFQRARAITVHSTGMISTSDREIGSHWFSPQLYTKGAVLARSRESFAKE</sequence>
<accession>A0ABD1P1E1</accession>
<name>A0ABD1P1E1_9LAMI</name>
<keyword evidence="2" id="KW-1185">Reference proteome</keyword>
<dbReference type="Proteomes" id="UP001604277">
    <property type="component" value="Unassembled WGS sequence"/>
</dbReference>
<evidence type="ECO:0000313" key="1">
    <source>
        <dbReference type="EMBL" id="KAL2457680.1"/>
    </source>
</evidence>
<reference evidence="2" key="1">
    <citation type="submission" date="2024-07" db="EMBL/GenBank/DDBJ databases">
        <title>Two chromosome-level genome assemblies of Korean endemic species Abeliophyllum distichum and Forsythia ovata (Oleaceae).</title>
        <authorList>
            <person name="Jang H."/>
        </authorList>
    </citation>
    <scope>NUCLEOTIDE SEQUENCE [LARGE SCALE GENOMIC DNA]</scope>
</reference>
<proteinExistence type="predicted"/>
<dbReference type="EMBL" id="JBFOLJ010000037">
    <property type="protein sequence ID" value="KAL2457680.1"/>
    <property type="molecule type" value="Genomic_DNA"/>
</dbReference>
<comment type="caution">
    <text evidence="1">The sequence shown here is derived from an EMBL/GenBank/DDBJ whole genome shotgun (WGS) entry which is preliminary data.</text>
</comment>
<gene>
    <name evidence="1" type="ORF">Fot_56131</name>
</gene>